<dbReference type="Proteomes" id="UP001500192">
    <property type="component" value="Unassembled WGS sequence"/>
</dbReference>
<protein>
    <submittedName>
        <fullName evidence="2">Uncharacterized protein</fullName>
    </submittedName>
</protein>
<dbReference type="NCBIfam" id="NF038175">
    <property type="entry name" value="IniB_NTERM"/>
    <property type="match status" value="1"/>
</dbReference>
<proteinExistence type="predicted"/>
<feature type="compositionally biased region" description="Polar residues" evidence="1">
    <location>
        <begin position="479"/>
        <end position="493"/>
    </location>
</feature>
<accession>A0ABP9QTI8</accession>
<reference evidence="3" key="1">
    <citation type="journal article" date="2019" name="Int. J. Syst. Evol. Microbiol.">
        <title>The Global Catalogue of Microorganisms (GCM) 10K type strain sequencing project: providing services to taxonomists for standard genome sequencing and annotation.</title>
        <authorList>
            <consortium name="The Broad Institute Genomics Platform"/>
            <consortium name="The Broad Institute Genome Sequencing Center for Infectious Disease"/>
            <person name="Wu L."/>
            <person name="Ma J."/>
        </authorList>
    </citation>
    <scope>NUCLEOTIDE SEQUENCE [LARGE SCALE GENOMIC DNA]</scope>
    <source>
        <strain evidence="3">JCM 18054</strain>
    </source>
</reference>
<dbReference type="RefSeq" id="WP_346054567.1">
    <property type="nucleotide sequence ID" value="NZ_BAABIB010000077.1"/>
</dbReference>
<feature type="region of interest" description="Disordered" evidence="1">
    <location>
        <begin position="409"/>
        <end position="430"/>
    </location>
</feature>
<feature type="region of interest" description="Disordered" evidence="1">
    <location>
        <begin position="479"/>
        <end position="518"/>
    </location>
</feature>
<keyword evidence="3" id="KW-1185">Reference proteome</keyword>
<organism evidence="2 3">
    <name type="scientific">Amycolatopsis dongchuanensis</name>
    <dbReference type="NCBI Taxonomy" id="1070866"/>
    <lineage>
        <taxon>Bacteria</taxon>
        <taxon>Bacillati</taxon>
        <taxon>Actinomycetota</taxon>
        <taxon>Actinomycetes</taxon>
        <taxon>Pseudonocardiales</taxon>
        <taxon>Pseudonocardiaceae</taxon>
        <taxon>Amycolatopsis</taxon>
    </lineage>
</organism>
<dbReference type="EMBL" id="BAABIB010000077">
    <property type="protein sequence ID" value="GAA5167119.1"/>
    <property type="molecule type" value="Genomic_DNA"/>
</dbReference>
<name>A0ABP9QTI8_9PSEU</name>
<evidence type="ECO:0000313" key="3">
    <source>
        <dbReference type="Proteomes" id="UP001500192"/>
    </source>
</evidence>
<comment type="caution">
    <text evidence="2">The sequence shown here is derived from an EMBL/GenBank/DDBJ whole genome shotgun (WGS) entry which is preliminary data.</text>
</comment>
<gene>
    <name evidence="2" type="ORF">GCM10023214_40740</name>
</gene>
<dbReference type="InterPro" id="IPR049709">
    <property type="entry name" value="IniB-like_N"/>
</dbReference>
<evidence type="ECO:0000313" key="2">
    <source>
        <dbReference type="EMBL" id="GAA5167119.1"/>
    </source>
</evidence>
<sequence length="518" mass="51086">MSHPAQNLHDFVLNLLTDDAARSVFAADPTAALERAGLSDVTPQDIQEVAPLVADYAPANAAASLESVLSTLPTGEGLQDTIAHLTAVADAADAAGVLPSLDAPERQLPVSAPTLSGLPVATPELGSTLPLGLPELGQQLPELGNTLPVGDLPLDSSLLGNLPLDGSALSSLPLDGSALGDLPLGDLPLDGSALSGLPLDAAKSDGLPIATSGIEGLNTPQVSGLPVSTPELDLPLLGKVETSTSGTGDGFAGTATYEGDAATGAAGVAAADDSLAVAGTTESKLGYVAGSGIAGADTLAGGLQSESGLGSYGVSAEGSPASLPDFGTVTDLGESLDSDALAKSAPAAGTLADYVSSGGELLGEHVEAASTTIGGYLTGVSTPTGDLRATNALTDAGERGNDAIQDAANHASDQVSQHVPATPALPAPELPTDLPTHLPADLPVHVQAELPGGLPHLPVANPMPQAGDLEHALSAQPLSDSVDVSHNPVSDATSALDHSPLSQVTDLGGLTDDLPFGH</sequence>
<evidence type="ECO:0000256" key="1">
    <source>
        <dbReference type="SAM" id="MobiDB-lite"/>
    </source>
</evidence>